<dbReference type="EMBL" id="SNYN01000001">
    <property type="protein sequence ID" value="TDQ55304.1"/>
    <property type="molecule type" value="Genomic_DNA"/>
</dbReference>
<evidence type="ECO:0000313" key="1">
    <source>
        <dbReference type="EMBL" id="TDQ55304.1"/>
    </source>
</evidence>
<dbReference type="AlphaFoldDB" id="A0A4R6V4T8"/>
<organism evidence="1 2">
    <name type="scientific">Actinorugispora endophytica</name>
    <dbReference type="NCBI Taxonomy" id="1605990"/>
    <lineage>
        <taxon>Bacteria</taxon>
        <taxon>Bacillati</taxon>
        <taxon>Actinomycetota</taxon>
        <taxon>Actinomycetes</taxon>
        <taxon>Streptosporangiales</taxon>
        <taxon>Nocardiopsidaceae</taxon>
        <taxon>Actinorugispora</taxon>
    </lineage>
</organism>
<proteinExistence type="predicted"/>
<accession>A0A4R6V4T8</accession>
<name>A0A4R6V4T8_9ACTN</name>
<evidence type="ECO:0000313" key="2">
    <source>
        <dbReference type="Proteomes" id="UP000295281"/>
    </source>
</evidence>
<comment type="caution">
    <text evidence="1">The sequence shown here is derived from an EMBL/GenBank/DDBJ whole genome shotgun (WGS) entry which is preliminary data.</text>
</comment>
<reference evidence="1 2" key="1">
    <citation type="submission" date="2019-03" db="EMBL/GenBank/DDBJ databases">
        <title>Genomic Encyclopedia of Type Strains, Phase IV (KMG-IV): sequencing the most valuable type-strain genomes for metagenomic binning, comparative biology and taxonomic classification.</title>
        <authorList>
            <person name="Goeker M."/>
        </authorList>
    </citation>
    <scope>NUCLEOTIDE SEQUENCE [LARGE SCALE GENOMIC DNA]</scope>
    <source>
        <strain evidence="1 2">DSM 46770</strain>
    </source>
</reference>
<dbReference type="InterPro" id="IPR014985">
    <property type="entry name" value="WbqC"/>
</dbReference>
<dbReference type="Pfam" id="PF08889">
    <property type="entry name" value="WbqC"/>
    <property type="match status" value="1"/>
</dbReference>
<gene>
    <name evidence="1" type="ORF">EV190_101629</name>
</gene>
<keyword evidence="2" id="KW-1185">Reference proteome</keyword>
<sequence length="239" mass="27238">MPVRVAMHQPHYLPWLGLVDKIDRCDLFIVLDDVQFERKGWQHRNYVASKNGPVLLTVPVIQRSRNERIIDKSINNETPWQEKHQRTLASHCYRNSPFWSEFGEGVTDVYNREWERLVDLSTATTDLVLNAFGVTTPMVRSSELGEFPGQKSELLAQLSAKVGATTMLSGEGARGYVDPEVFARYGITVEWQTFRHPEYPQHNRRGQEFLPRMAALDLLLNAGPEGMDLVRAARSTEAA</sequence>
<dbReference type="Proteomes" id="UP000295281">
    <property type="component" value="Unassembled WGS sequence"/>
</dbReference>
<protein>
    <submittedName>
        <fullName evidence="1">WbqC-like protein</fullName>
    </submittedName>
</protein>